<evidence type="ECO:0000313" key="2">
    <source>
        <dbReference type="Proteomes" id="UP000535491"/>
    </source>
</evidence>
<name>A0A7W1WNV1_9BACL</name>
<gene>
    <name evidence="1" type="ORF">H1191_03275</name>
</gene>
<dbReference type="RefSeq" id="WP_181750518.1">
    <property type="nucleotide sequence ID" value="NZ_JACEIQ010000001.1"/>
</dbReference>
<reference evidence="1 2" key="1">
    <citation type="submission" date="2020-07" db="EMBL/GenBank/DDBJ databases">
        <authorList>
            <person name="Feng H."/>
        </authorList>
    </citation>
    <scope>NUCLEOTIDE SEQUENCE [LARGE SCALE GENOMIC DNA]</scope>
    <source>
        <strain evidence="2">s-10</strain>
    </source>
</reference>
<organism evidence="1 2">
    <name type="scientific">Paenactinomyces guangxiensis</name>
    <dbReference type="NCBI Taxonomy" id="1490290"/>
    <lineage>
        <taxon>Bacteria</taxon>
        <taxon>Bacillati</taxon>
        <taxon>Bacillota</taxon>
        <taxon>Bacilli</taxon>
        <taxon>Bacillales</taxon>
        <taxon>Thermoactinomycetaceae</taxon>
        <taxon>Paenactinomyces</taxon>
    </lineage>
</organism>
<dbReference type="AlphaFoldDB" id="A0A7W1WNV1"/>
<comment type="caution">
    <text evidence="1">The sequence shown here is derived from an EMBL/GenBank/DDBJ whole genome shotgun (WGS) entry which is preliminary data.</text>
</comment>
<evidence type="ECO:0000313" key="1">
    <source>
        <dbReference type="EMBL" id="MBA4493329.1"/>
    </source>
</evidence>
<dbReference type="Proteomes" id="UP000535491">
    <property type="component" value="Unassembled WGS sequence"/>
</dbReference>
<keyword evidence="2" id="KW-1185">Reference proteome</keyword>
<protein>
    <submittedName>
        <fullName evidence="1">Uncharacterized protein</fullName>
    </submittedName>
</protein>
<dbReference type="EMBL" id="JACEIQ010000001">
    <property type="protein sequence ID" value="MBA4493329.1"/>
    <property type="molecule type" value="Genomic_DNA"/>
</dbReference>
<sequence length="57" mass="6626">MIDKRKAGGALWVVGGWELNEILFPLKEHKIYFRFSKKGGRSTKKRPAWFLLGKYGD</sequence>
<proteinExistence type="predicted"/>
<accession>A0A7W1WNV1</accession>